<dbReference type="EMBL" id="LR881469">
    <property type="protein sequence ID" value="CAD5327286.1"/>
    <property type="molecule type" value="Genomic_DNA"/>
</dbReference>
<evidence type="ECO:0000256" key="1">
    <source>
        <dbReference type="SAM" id="Phobius"/>
    </source>
</evidence>
<accession>A0A7G2EYY1</accession>
<dbReference type="AlphaFoldDB" id="A0A7G2EYY1"/>
<keyword evidence="1" id="KW-0812">Transmembrane</keyword>
<keyword evidence="1" id="KW-0472">Membrane</keyword>
<protein>
    <submittedName>
        <fullName evidence="2">(thale cress) hypothetical protein</fullName>
    </submittedName>
</protein>
<proteinExistence type="predicted"/>
<evidence type="ECO:0000313" key="3">
    <source>
        <dbReference type="Proteomes" id="UP000516314"/>
    </source>
</evidence>
<gene>
    <name evidence="2" type="ORF">AT9943_LOCUS14994</name>
</gene>
<reference evidence="2 3" key="1">
    <citation type="submission" date="2020-09" db="EMBL/GenBank/DDBJ databases">
        <authorList>
            <person name="Ashkenazy H."/>
        </authorList>
    </citation>
    <scope>NUCLEOTIDE SEQUENCE [LARGE SCALE GENOMIC DNA]</scope>
    <source>
        <strain evidence="3">cv. Cdm-0</strain>
    </source>
</reference>
<evidence type="ECO:0000313" key="2">
    <source>
        <dbReference type="EMBL" id="CAD5327286.1"/>
    </source>
</evidence>
<feature type="transmembrane region" description="Helical" evidence="1">
    <location>
        <begin position="200"/>
        <end position="225"/>
    </location>
</feature>
<name>A0A7G2EYY1_ARATH</name>
<sequence>MISHRATATSICESNLSPKSLPSKENDGVIHHFKRLSSKKTGIMIPLPRKEDYRSFFTIPPLFPLNLKMYQVPTINPKYLVKETRLLRKKGIMIPSPRSGDYQFFLTLLSPTTPDYSTIVTNLSTDELTHVALPVSTSISARDRLSTSLCLMTVTIASSNALSIDDSSTTCDIPCAKLPSRSGPQALMDSLLISTSYLCVAFILTFACCCYLVLSISILVCLSICKLVSFE</sequence>
<keyword evidence="1" id="KW-1133">Transmembrane helix</keyword>
<organism evidence="2 3">
    <name type="scientific">Arabidopsis thaliana</name>
    <name type="common">Mouse-ear cress</name>
    <dbReference type="NCBI Taxonomy" id="3702"/>
    <lineage>
        <taxon>Eukaryota</taxon>
        <taxon>Viridiplantae</taxon>
        <taxon>Streptophyta</taxon>
        <taxon>Embryophyta</taxon>
        <taxon>Tracheophyta</taxon>
        <taxon>Spermatophyta</taxon>
        <taxon>Magnoliopsida</taxon>
        <taxon>eudicotyledons</taxon>
        <taxon>Gunneridae</taxon>
        <taxon>Pentapetalae</taxon>
        <taxon>rosids</taxon>
        <taxon>malvids</taxon>
        <taxon>Brassicales</taxon>
        <taxon>Brassicaceae</taxon>
        <taxon>Camelineae</taxon>
        <taxon>Arabidopsis</taxon>
    </lineage>
</organism>
<dbReference type="Proteomes" id="UP000516314">
    <property type="component" value="Chromosome 4"/>
</dbReference>